<evidence type="ECO:0000313" key="5">
    <source>
        <dbReference type="Proteomes" id="UP000304900"/>
    </source>
</evidence>
<protein>
    <submittedName>
        <fullName evidence="4">Alpha/beta hydrolase</fullName>
    </submittedName>
</protein>
<dbReference type="PANTHER" id="PTHR40841">
    <property type="entry name" value="SIDEROPHORE TRIACETYLFUSARININE C ESTERASE"/>
    <property type="match status" value="1"/>
</dbReference>
<evidence type="ECO:0000313" key="4">
    <source>
        <dbReference type="EMBL" id="TKT93411.1"/>
    </source>
</evidence>
<evidence type="ECO:0000256" key="3">
    <source>
        <dbReference type="SAM" id="SignalP"/>
    </source>
</evidence>
<keyword evidence="2 4" id="KW-0378">Hydrolase</keyword>
<dbReference type="Proteomes" id="UP000304900">
    <property type="component" value="Unassembled WGS sequence"/>
</dbReference>
<name>A0A4U6DAI4_9BACT</name>
<dbReference type="SUPFAM" id="SSF53474">
    <property type="entry name" value="alpha/beta-Hydrolases"/>
    <property type="match status" value="1"/>
</dbReference>
<dbReference type="RefSeq" id="WP_137339087.1">
    <property type="nucleotide sequence ID" value="NZ_BSQH01000011.1"/>
</dbReference>
<dbReference type="InterPro" id="IPR029058">
    <property type="entry name" value="AB_hydrolase_fold"/>
</dbReference>
<accession>A0A4U6DAI4</accession>
<dbReference type="Pfam" id="PF00756">
    <property type="entry name" value="Esterase"/>
    <property type="match status" value="1"/>
</dbReference>
<feature type="chain" id="PRO_5020878375" evidence="3">
    <location>
        <begin position="18"/>
        <end position="325"/>
    </location>
</feature>
<reference evidence="4 5" key="1">
    <citation type="submission" date="2019-05" db="EMBL/GenBank/DDBJ databases">
        <title>Dyadobacter AR-3-8 sp. nov., isolated from arctic soil.</title>
        <authorList>
            <person name="Chaudhary D.K."/>
        </authorList>
    </citation>
    <scope>NUCLEOTIDE SEQUENCE [LARGE SCALE GENOMIC DNA]</scope>
    <source>
        <strain evidence="4 5">AR-3-8</strain>
    </source>
</reference>
<dbReference type="PANTHER" id="PTHR40841:SF2">
    <property type="entry name" value="SIDEROPHORE-DEGRADING ESTERASE (EUROFUNG)"/>
    <property type="match status" value="1"/>
</dbReference>
<dbReference type="InterPro" id="IPR000801">
    <property type="entry name" value="Esterase-like"/>
</dbReference>
<keyword evidence="5" id="KW-1185">Reference proteome</keyword>
<comment type="similarity">
    <text evidence="1">Belongs to the esterase D family.</text>
</comment>
<feature type="signal peptide" evidence="3">
    <location>
        <begin position="1"/>
        <end position="17"/>
    </location>
</feature>
<proteinExistence type="inferred from homology"/>
<dbReference type="InterPro" id="IPR052558">
    <property type="entry name" value="Siderophore_Hydrolase_D"/>
</dbReference>
<dbReference type="Gene3D" id="3.40.50.1820">
    <property type="entry name" value="alpha/beta hydrolase"/>
    <property type="match status" value="1"/>
</dbReference>
<dbReference type="GO" id="GO:0016788">
    <property type="term" value="F:hydrolase activity, acting on ester bonds"/>
    <property type="evidence" value="ECO:0007669"/>
    <property type="project" value="TreeGrafter"/>
</dbReference>
<evidence type="ECO:0000256" key="1">
    <source>
        <dbReference type="ARBA" id="ARBA00005622"/>
    </source>
</evidence>
<evidence type="ECO:0000256" key="2">
    <source>
        <dbReference type="ARBA" id="ARBA00022801"/>
    </source>
</evidence>
<organism evidence="4 5">
    <name type="scientific">Dyadobacter frigoris</name>
    <dbReference type="NCBI Taxonomy" id="2576211"/>
    <lineage>
        <taxon>Bacteria</taxon>
        <taxon>Pseudomonadati</taxon>
        <taxon>Bacteroidota</taxon>
        <taxon>Cytophagia</taxon>
        <taxon>Cytophagales</taxon>
        <taxon>Spirosomataceae</taxon>
        <taxon>Dyadobacter</taxon>
    </lineage>
</organism>
<comment type="caution">
    <text evidence="4">The sequence shown here is derived from an EMBL/GenBank/DDBJ whole genome shotgun (WGS) entry which is preliminary data.</text>
</comment>
<keyword evidence="3" id="KW-0732">Signal</keyword>
<dbReference type="OrthoDB" id="9784036at2"/>
<dbReference type="AlphaFoldDB" id="A0A4U6DAI4"/>
<gene>
    <name evidence="4" type="ORF">FDK13_06055</name>
</gene>
<dbReference type="EMBL" id="SZVO01000002">
    <property type="protein sequence ID" value="TKT93411.1"/>
    <property type="molecule type" value="Genomic_DNA"/>
</dbReference>
<sequence length="325" mass="37331">MKIFICLFILFATTVRAQKVVNNQLSIGSVNQINSKILKEKRTVWVSLPTSYYEHQFAKAHYPVIYVLDGDANFATVSAMAKQLSIRNGNTEFPEVIVVGILNTDRELDFTPTKSDFLTYGRFPPGTKTGGGEKFTAFIEKEMIPYIDAQYPTLPFRILIGHSLGGLATSNVLINHTKLFNSYIMIDPSMWWDNRKFLEHAEQKLEQKSFKDISVFLGIANNMRSDIDTLALRNDTCMATFHTRSIFLFKDAFQKNKENGLHFNYRFYPTEPHMSAPLITVYDGLHFIFDFYTMPSGWIASFFNPHDHTDIAQLLLIITWRYLSA</sequence>